<evidence type="ECO:0000259" key="1">
    <source>
        <dbReference type="Pfam" id="PF08241"/>
    </source>
</evidence>
<dbReference type="CDD" id="cd02440">
    <property type="entry name" value="AdoMet_MTases"/>
    <property type="match status" value="1"/>
</dbReference>
<evidence type="ECO:0000313" key="2">
    <source>
        <dbReference type="EMBL" id="GAT09361.1"/>
    </source>
</evidence>
<evidence type="ECO:0000313" key="3">
    <source>
        <dbReference type="Proteomes" id="UP000069773"/>
    </source>
</evidence>
<dbReference type="Proteomes" id="UP000069773">
    <property type="component" value="Unassembled WGS sequence"/>
</dbReference>
<dbReference type="PANTHER" id="PTHR43591">
    <property type="entry name" value="METHYLTRANSFERASE"/>
    <property type="match status" value="1"/>
</dbReference>
<feature type="domain" description="Methyltransferase type 11" evidence="1">
    <location>
        <begin position="70"/>
        <end position="162"/>
    </location>
</feature>
<keyword evidence="3" id="KW-1185">Reference proteome</keyword>
<sequence length="220" mass="23052">MPPFDFKPTRSGKLVIMTAAENLPVNHHADHPGFSGPMGALVGLVLMLMGRPSARLAADLAEVSAADTVVDIGCGPGSAVREAVRRGAVATGVDPAPVMLRLARMFTPDGSVAWTTGTAERVPLSDQSATVVWSLATVHHWQDVGDGLSEAARLLVPGGRLLAVERQTKPGATGLASHGWTRRQADAFAELCRSAGFVDVTVGGHKAGRRDVWAVRAVRP</sequence>
<dbReference type="PANTHER" id="PTHR43591:SF24">
    <property type="entry name" value="2-METHOXY-6-POLYPRENYL-1,4-BENZOQUINOL METHYLASE, MITOCHONDRIAL"/>
    <property type="match status" value="1"/>
</dbReference>
<keyword evidence="2" id="KW-0808">Transferase</keyword>
<protein>
    <submittedName>
        <fullName evidence="2">Type 11 methyltransferase</fullName>
    </submittedName>
</protein>
<dbReference type="GO" id="GO:0032259">
    <property type="term" value="P:methylation"/>
    <property type="evidence" value="ECO:0007669"/>
    <property type="project" value="UniProtKB-KW"/>
</dbReference>
<dbReference type="EMBL" id="BCTA01000028">
    <property type="protein sequence ID" value="GAT09361.1"/>
    <property type="molecule type" value="Genomic_DNA"/>
</dbReference>
<gene>
    <name evidence="2" type="ORF">RMCN_2494</name>
</gene>
<proteinExistence type="predicted"/>
<reference evidence="2 3" key="1">
    <citation type="journal article" date="2016" name="Genome Announc.">
        <title>Draft Genome Sequences of Five Rapidly Growing Mycobacterium Species, M. thermoresistibile, M. fortuitum subsp. acetamidolyticum, M. canariasense, M. brisbanense, and M. novocastrense.</title>
        <authorList>
            <person name="Katahira K."/>
            <person name="Ogura Y."/>
            <person name="Gotoh Y."/>
            <person name="Hayashi T."/>
        </authorList>
    </citation>
    <scope>NUCLEOTIDE SEQUENCE [LARGE SCALE GENOMIC DNA]</scope>
    <source>
        <strain evidence="2 3">JCM18114</strain>
    </source>
</reference>
<keyword evidence="2" id="KW-0489">Methyltransferase</keyword>
<dbReference type="InterPro" id="IPR013216">
    <property type="entry name" value="Methyltransf_11"/>
</dbReference>
<dbReference type="GO" id="GO:0008168">
    <property type="term" value="F:methyltransferase activity"/>
    <property type="evidence" value="ECO:0007669"/>
    <property type="project" value="UniProtKB-KW"/>
</dbReference>
<dbReference type="SUPFAM" id="SSF53335">
    <property type="entry name" value="S-adenosyl-L-methionine-dependent methyltransferases"/>
    <property type="match status" value="1"/>
</dbReference>
<organism evidence="2 3">
    <name type="scientific">Mycolicibacterium novocastrense</name>
    <name type="common">Mycobacterium novocastrense</name>
    <dbReference type="NCBI Taxonomy" id="59813"/>
    <lineage>
        <taxon>Bacteria</taxon>
        <taxon>Bacillati</taxon>
        <taxon>Actinomycetota</taxon>
        <taxon>Actinomycetes</taxon>
        <taxon>Mycobacteriales</taxon>
        <taxon>Mycobacteriaceae</taxon>
        <taxon>Mycolicibacterium</taxon>
    </lineage>
</organism>
<name>A0ABQ0KII6_MYCNV</name>
<dbReference type="Gene3D" id="3.40.50.150">
    <property type="entry name" value="Vaccinia Virus protein VP39"/>
    <property type="match status" value="1"/>
</dbReference>
<accession>A0ABQ0KII6</accession>
<dbReference type="Pfam" id="PF08241">
    <property type="entry name" value="Methyltransf_11"/>
    <property type="match status" value="1"/>
</dbReference>
<comment type="caution">
    <text evidence="2">The sequence shown here is derived from an EMBL/GenBank/DDBJ whole genome shotgun (WGS) entry which is preliminary data.</text>
</comment>
<dbReference type="InterPro" id="IPR029063">
    <property type="entry name" value="SAM-dependent_MTases_sf"/>
</dbReference>